<evidence type="ECO:0000313" key="16">
    <source>
        <dbReference type="EMBL" id="MBN3275176.1"/>
    </source>
</evidence>
<dbReference type="Pfam" id="PF12533">
    <property type="entry name" value="Neuro_bHLH"/>
    <property type="match status" value="1"/>
</dbReference>
<evidence type="ECO:0000256" key="7">
    <source>
        <dbReference type="ARBA" id="ARBA00023149"/>
    </source>
</evidence>
<evidence type="ECO:0000256" key="1">
    <source>
        <dbReference type="ARBA" id="ARBA00010664"/>
    </source>
</evidence>
<dbReference type="Pfam" id="PF08499">
    <property type="entry name" value="PDEase_I_N"/>
    <property type="match status" value="1"/>
</dbReference>
<keyword evidence="8" id="KW-0804">Transcription</keyword>
<comment type="caution">
    <text evidence="16">The sequence shown here is derived from an EMBL/GenBank/DDBJ whole genome shotgun (WGS) entry which is preliminary data.</text>
</comment>
<comment type="similarity">
    <text evidence="1">Belongs to the cyclic nucleotide phosphodiesterase family. PDE1 subfamily.</text>
</comment>
<comment type="catalytic activity">
    <reaction evidence="9">
        <text>3',5'-cyclic AMP + H2O = AMP + H(+)</text>
        <dbReference type="Rhea" id="RHEA:25277"/>
        <dbReference type="ChEBI" id="CHEBI:15377"/>
        <dbReference type="ChEBI" id="CHEBI:15378"/>
        <dbReference type="ChEBI" id="CHEBI:58165"/>
        <dbReference type="ChEBI" id="CHEBI:456215"/>
    </reaction>
    <physiologicalReaction direction="left-to-right" evidence="9">
        <dbReference type="Rhea" id="RHEA:25278"/>
    </physiologicalReaction>
</comment>
<dbReference type="InterPro" id="IPR036638">
    <property type="entry name" value="HLH_DNA-bd_sf"/>
</dbReference>
<feature type="domain" description="BHLH" evidence="14">
    <location>
        <begin position="744"/>
        <end position="796"/>
    </location>
</feature>
<comment type="cofactor">
    <cofactor evidence="12">
        <name>a divalent metal cation</name>
        <dbReference type="ChEBI" id="CHEBI:60240"/>
    </cofactor>
    <text evidence="12">Binds 2 divalent metal cations per subunit. Site 1 may preferentially bind zinc ions, while site 2 has a preference for magnesium and/or manganese ions.</text>
</comment>
<keyword evidence="5" id="KW-0524">Neurogenesis</keyword>
<dbReference type="InterPro" id="IPR003607">
    <property type="entry name" value="HD/PDEase_dom"/>
</dbReference>
<protein>
    <recommendedName>
        <fullName evidence="12">Phosphodiesterase</fullName>
        <ecNumber evidence="12">3.1.4.-</ecNumber>
    </recommendedName>
</protein>
<dbReference type="CDD" id="cd19722">
    <property type="entry name" value="bHLH_TS_NeuroD6_ATOH2"/>
    <property type="match status" value="1"/>
</dbReference>
<dbReference type="PROSITE" id="PS00126">
    <property type="entry name" value="PDEASE_I_1"/>
    <property type="match status" value="1"/>
</dbReference>
<dbReference type="PROSITE" id="PS50888">
    <property type="entry name" value="BHLH"/>
    <property type="match status" value="1"/>
</dbReference>
<accession>A0ABS2XLK8</accession>
<dbReference type="InterPro" id="IPR002073">
    <property type="entry name" value="PDEase_catalytic_dom"/>
</dbReference>
<dbReference type="PROSITE" id="PS51845">
    <property type="entry name" value="PDEASE_I_2"/>
    <property type="match status" value="1"/>
</dbReference>
<keyword evidence="2" id="KW-0140">cGMP</keyword>
<dbReference type="Pfam" id="PF00010">
    <property type="entry name" value="HLH"/>
    <property type="match status" value="1"/>
</dbReference>
<dbReference type="EC" id="3.1.4.-" evidence="12"/>
<gene>
    <name evidence="16" type="primary">Pde1a</name>
    <name evidence="16" type="ORF">GTO93_0022094</name>
</gene>
<comment type="catalytic activity">
    <reaction evidence="10">
        <text>3',5'-cyclic GMP + H2O = GMP + H(+)</text>
        <dbReference type="Rhea" id="RHEA:16957"/>
        <dbReference type="ChEBI" id="CHEBI:15377"/>
        <dbReference type="ChEBI" id="CHEBI:15378"/>
        <dbReference type="ChEBI" id="CHEBI:57746"/>
        <dbReference type="ChEBI" id="CHEBI:58115"/>
    </reaction>
    <physiologicalReaction direction="left-to-right" evidence="10">
        <dbReference type="Rhea" id="RHEA:16958"/>
    </physiologicalReaction>
</comment>
<sequence>MKAQFAATGQQINKKGTIGPQFCHQLEPNNNLPRNQLDPNNTLPRNQPVKLPTLFQLRCLVKQLEKGEVNVLDLKKNIEYAASVLEAVYIDETRQLLDTEDELGEIHSDAVPSEVRDWLASTFTKKMEVARRRPEEKPKFRSIVHAVQAGIFVDRMFRKTSVLVGLTYPPAVVEVLKDVDKWSFNVFVLNEVGGHALRFLVYELFTRYDLISRFRVPISALLNFVEALEVGYSKYKNPYHNLVHAADVTQTLYYFMVHTGLMHSLTELDIFAMVFAAAIHDFEHTGTTNNFHIQTRSDVSILYNDRSVLENHHISAAYRLMQEPEMNILANLSKDDWRELRTLVVDMVLYTDMSGHFQHIKNIKNALQQPEGVDKSKAMSLMLHTADISHPAKSWDLHHRWTEALMEEFFRQGDKEAELGLPFSPLCDRKSTMVAQSQIGFIDFIVEPTFSVLTDVMEKIVTPLIEEHVHSRGSGVQKPSLNSGRAGGVVEAVQKHSKKISTEVQGSSTDYSLASIDLKGFRCKWVDIMHQNKERWKELAVQESTNNDCKHSDKKSDVTEITEIKLTRTDSEKDSESELKSPCELNQTSCNSSQNSNSTSAPQRTLQQAGSSLSDSTAQECVSDRPPWNVERRARPLQQGVKGEPGLSSLPRTLQKLNTNCLTLRYREVHPLYPPPHPKQKTTTGCRIIQSVNFPKPAENRSVELEGDDDDEDEEEEEGDEQKPKRRGPKKKKMTKARLQRFKMRRTKANTRERNRMHGLNDALDSLRKVVPCYSKTQKLSKIETLRLAKNYIWALSETLRSGKSPDLMSFVQALCKGLSQPTTNLVAGCLQLNPRTFLPEQSQEIPSHMQTASSSFPVHPYTYHSPGLPSPPYGTMDSSHIFHVKPHSYGSALEPFFESTLTDCASPSFDGPLSPPLSVNGNFSFKHEPSSEFEKNYAFTMHYPAASLAGPQGHASLYSNTANRCEIPIDNIMSYDGHSHHERVMSAQLNAIFHD</sequence>
<evidence type="ECO:0000256" key="6">
    <source>
        <dbReference type="ARBA" id="ARBA00023015"/>
    </source>
</evidence>
<organism evidence="16 17">
    <name type="scientific">Polyodon spathula</name>
    <name type="common">North American paddlefish</name>
    <name type="synonym">Squalus spathula</name>
    <dbReference type="NCBI Taxonomy" id="7913"/>
    <lineage>
        <taxon>Eukaryota</taxon>
        <taxon>Metazoa</taxon>
        <taxon>Chordata</taxon>
        <taxon>Craniata</taxon>
        <taxon>Vertebrata</taxon>
        <taxon>Euteleostomi</taxon>
        <taxon>Actinopterygii</taxon>
        <taxon>Chondrostei</taxon>
        <taxon>Acipenseriformes</taxon>
        <taxon>Polyodontidae</taxon>
        <taxon>Polyodon</taxon>
    </lineage>
</organism>
<dbReference type="EMBL" id="JAAWVQ010048587">
    <property type="protein sequence ID" value="MBN3275176.1"/>
    <property type="molecule type" value="Genomic_DNA"/>
</dbReference>
<dbReference type="Pfam" id="PF00233">
    <property type="entry name" value="PDEase_I"/>
    <property type="match status" value="1"/>
</dbReference>
<feature type="compositionally biased region" description="Polar residues" evidence="13">
    <location>
        <begin position="601"/>
        <end position="620"/>
    </location>
</feature>
<evidence type="ECO:0000256" key="8">
    <source>
        <dbReference type="ARBA" id="ARBA00023163"/>
    </source>
</evidence>
<feature type="compositionally biased region" description="Low complexity" evidence="13">
    <location>
        <begin position="586"/>
        <end position="600"/>
    </location>
</feature>
<dbReference type="Gene3D" id="4.10.280.10">
    <property type="entry name" value="Helix-loop-helix DNA-binding domain"/>
    <property type="match status" value="1"/>
</dbReference>
<feature type="non-terminal residue" evidence="16">
    <location>
        <position position="996"/>
    </location>
</feature>
<feature type="region of interest" description="Disordered" evidence="13">
    <location>
        <begin position="692"/>
        <end position="738"/>
    </location>
</feature>
<feature type="non-terminal residue" evidence="16">
    <location>
        <position position="1"/>
    </location>
</feature>
<keyword evidence="6" id="KW-0805">Transcription regulation</keyword>
<evidence type="ECO:0000256" key="9">
    <source>
        <dbReference type="ARBA" id="ARBA00033675"/>
    </source>
</evidence>
<feature type="region of interest" description="Disordered" evidence="13">
    <location>
        <begin position="567"/>
        <end position="652"/>
    </location>
</feature>
<evidence type="ECO:0000256" key="13">
    <source>
        <dbReference type="SAM" id="MobiDB-lite"/>
    </source>
</evidence>
<evidence type="ECO:0000313" key="17">
    <source>
        <dbReference type="Proteomes" id="UP001166093"/>
    </source>
</evidence>
<dbReference type="InterPro" id="IPR011598">
    <property type="entry name" value="bHLH_dom"/>
</dbReference>
<dbReference type="PRINTS" id="PR00387">
    <property type="entry name" value="PDIESTERASE1"/>
</dbReference>
<evidence type="ECO:0000256" key="2">
    <source>
        <dbReference type="ARBA" id="ARBA00022535"/>
    </source>
</evidence>
<keyword evidence="3 12" id="KW-0479">Metal-binding</keyword>
<evidence type="ECO:0000256" key="4">
    <source>
        <dbReference type="ARBA" id="ARBA00022801"/>
    </source>
</evidence>
<reference evidence="16" key="1">
    <citation type="journal article" date="2021" name="Cell">
        <title>Tracing the genetic footprints of vertebrate landing in non-teleost ray-finned fishes.</title>
        <authorList>
            <person name="Bi X."/>
            <person name="Wang K."/>
            <person name="Yang L."/>
            <person name="Pan H."/>
            <person name="Jiang H."/>
            <person name="Wei Q."/>
            <person name="Fang M."/>
            <person name="Yu H."/>
            <person name="Zhu C."/>
            <person name="Cai Y."/>
            <person name="He Y."/>
            <person name="Gan X."/>
            <person name="Zeng H."/>
            <person name="Yu D."/>
            <person name="Zhu Y."/>
            <person name="Jiang H."/>
            <person name="Qiu Q."/>
            <person name="Yang H."/>
            <person name="Zhang Y.E."/>
            <person name="Wang W."/>
            <person name="Zhu M."/>
            <person name="He S."/>
            <person name="Zhang G."/>
        </authorList>
    </citation>
    <scope>NUCLEOTIDE SEQUENCE</scope>
    <source>
        <strain evidence="16">Pddl_001</strain>
    </source>
</reference>
<feature type="compositionally biased region" description="Acidic residues" evidence="13">
    <location>
        <begin position="705"/>
        <end position="720"/>
    </location>
</feature>
<keyword evidence="4 12" id="KW-0378">Hydrolase</keyword>
<dbReference type="SMART" id="SM00353">
    <property type="entry name" value="HLH"/>
    <property type="match status" value="1"/>
</dbReference>
<dbReference type="InterPro" id="IPR023088">
    <property type="entry name" value="PDEase"/>
</dbReference>
<evidence type="ECO:0000256" key="12">
    <source>
        <dbReference type="RuleBase" id="RU363067"/>
    </source>
</evidence>
<keyword evidence="7" id="KW-0114">cAMP</keyword>
<dbReference type="Gene3D" id="1.10.1300.10">
    <property type="entry name" value="3'5'-cyclic nucleotide phosphodiesterase, catalytic domain"/>
    <property type="match status" value="1"/>
</dbReference>
<name>A0ABS2XLK8_POLSP</name>
<dbReference type="SUPFAM" id="SSF109604">
    <property type="entry name" value="HD-domain/PDEase-like"/>
    <property type="match status" value="1"/>
</dbReference>
<keyword evidence="17" id="KW-1185">Reference proteome</keyword>
<evidence type="ECO:0000259" key="14">
    <source>
        <dbReference type="PROSITE" id="PS50888"/>
    </source>
</evidence>
<proteinExistence type="inferred from homology"/>
<evidence type="ECO:0000256" key="10">
    <source>
        <dbReference type="ARBA" id="ARBA00033684"/>
    </source>
</evidence>
<feature type="compositionally biased region" description="Basic residues" evidence="13">
    <location>
        <begin position="724"/>
        <end position="738"/>
    </location>
</feature>
<dbReference type="CDD" id="cd00077">
    <property type="entry name" value="HDc"/>
    <property type="match status" value="1"/>
</dbReference>
<feature type="compositionally biased region" description="Basic and acidic residues" evidence="13">
    <location>
        <begin position="567"/>
        <end position="581"/>
    </location>
</feature>
<evidence type="ECO:0000259" key="15">
    <source>
        <dbReference type="PROSITE" id="PS51845"/>
    </source>
</evidence>
<dbReference type="SMART" id="SM00471">
    <property type="entry name" value="HDc"/>
    <property type="match status" value="1"/>
</dbReference>
<comment type="catalytic activity">
    <reaction evidence="11">
        <text>a nucleoside 3',5'-cyclic phosphate + H2O = a nucleoside 5'-phosphate + H(+)</text>
        <dbReference type="Rhea" id="RHEA:14653"/>
        <dbReference type="ChEBI" id="CHEBI:15377"/>
        <dbReference type="ChEBI" id="CHEBI:15378"/>
        <dbReference type="ChEBI" id="CHEBI:57867"/>
        <dbReference type="ChEBI" id="CHEBI:58464"/>
        <dbReference type="EC" id="3.1.4.17"/>
    </reaction>
    <physiologicalReaction direction="left-to-right" evidence="11">
        <dbReference type="Rhea" id="RHEA:14654"/>
    </physiologicalReaction>
</comment>
<dbReference type="PANTHER" id="PTHR11347">
    <property type="entry name" value="CYCLIC NUCLEOTIDE PHOSPHODIESTERASE"/>
    <property type="match status" value="1"/>
</dbReference>
<evidence type="ECO:0000256" key="3">
    <source>
        <dbReference type="ARBA" id="ARBA00022723"/>
    </source>
</evidence>
<dbReference type="InterPro" id="IPR023174">
    <property type="entry name" value="PDEase_CS"/>
</dbReference>
<evidence type="ECO:0000256" key="5">
    <source>
        <dbReference type="ARBA" id="ARBA00022902"/>
    </source>
</evidence>
<dbReference type="InterPro" id="IPR013706">
    <property type="entry name" value="PDE1_N"/>
</dbReference>
<evidence type="ECO:0000256" key="11">
    <source>
        <dbReference type="ARBA" id="ARBA00033709"/>
    </source>
</evidence>
<dbReference type="SUPFAM" id="SSF47459">
    <property type="entry name" value="HLH, helix-loop-helix DNA-binding domain"/>
    <property type="match status" value="1"/>
</dbReference>
<dbReference type="Proteomes" id="UP001166093">
    <property type="component" value="Unassembled WGS sequence"/>
</dbReference>
<dbReference type="InterPro" id="IPR022575">
    <property type="entry name" value="NeuroD_DUF"/>
</dbReference>
<dbReference type="InterPro" id="IPR036971">
    <property type="entry name" value="PDEase_catalytic_dom_sf"/>
</dbReference>
<feature type="domain" description="PDEase" evidence="15">
    <location>
        <begin position="164"/>
        <end position="543"/>
    </location>
</feature>